<proteinExistence type="predicted"/>
<accession>A0A915L6D2</accession>
<reference evidence="2" key="1">
    <citation type="submission" date="2022-11" db="UniProtKB">
        <authorList>
            <consortium name="WormBaseParasite"/>
        </authorList>
    </citation>
    <scope>IDENTIFICATION</scope>
</reference>
<evidence type="ECO:0000313" key="1">
    <source>
        <dbReference type="Proteomes" id="UP000887565"/>
    </source>
</evidence>
<organism evidence="1 2">
    <name type="scientific">Romanomermis culicivorax</name>
    <name type="common">Nematode worm</name>
    <dbReference type="NCBI Taxonomy" id="13658"/>
    <lineage>
        <taxon>Eukaryota</taxon>
        <taxon>Metazoa</taxon>
        <taxon>Ecdysozoa</taxon>
        <taxon>Nematoda</taxon>
        <taxon>Enoplea</taxon>
        <taxon>Dorylaimia</taxon>
        <taxon>Mermithida</taxon>
        <taxon>Mermithoidea</taxon>
        <taxon>Mermithidae</taxon>
        <taxon>Romanomermis</taxon>
    </lineage>
</organism>
<dbReference type="Proteomes" id="UP000887565">
    <property type="component" value="Unplaced"/>
</dbReference>
<dbReference type="AlphaFoldDB" id="A0A915L6D2"/>
<dbReference type="WBParaSite" id="nRc.2.0.1.t46655-RA">
    <property type="protein sequence ID" value="nRc.2.0.1.t46655-RA"/>
    <property type="gene ID" value="nRc.2.0.1.g46655"/>
</dbReference>
<sequence>MSTAMIDSASKPMRSGTKRKMWRCLQFEKREHALEKCGLGGDVTLMGASWQLDPAMIER</sequence>
<evidence type="ECO:0000313" key="2">
    <source>
        <dbReference type="WBParaSite" id="nRc.2.0.1.t46655-RA"/>
    </source>
</evidence>
<keyword evidence="1" id="KW-1185">Reference proteome</keyword>
<protein>
    <submittedName>
        <fullName evidence="2">Uncharacterized protein</fullName>
    </submittedName>
</protein>
<name>A0A915L6D2_ROMCU</name>